<feature type="domain" description="Lysidine-tRNA(Ile) synthetase C-terminal" evidence="9">
    <location>
        <begin position="373"/>
        <end position="446"/>
    </location>
</feature>
<evidence type="ECO:0000256" key="8">
    <source>
        <dbReference type="HAMAP-Rule" id="MF_01161"/>
    </source>
</evidence>
<dbReference type="NCBIfam" id="TIGR02432">
    <property type="entry name" value="lysidine_TilS_N"/>
    <property type="match status" value="1"/>
</dbReference>
<dbReference type="EMBL" id="DXDU01000109">
    <property type="protein sequence ID" value="HIY26875.1"/>
    <property type="molecule type" value="Genomic_DNA"/>
</dbReference>
<sequence length="456" mass="50065">MSEYFAAADLSGLPPEGLAVVGFSGGADSMALAHWLLGKLPRERLVLAHVNHLLRGEEAERDQAAAQAFAQKLGVRFALLREDVGALAREKGLGLEECGRQVRYAFFHSLVKGENDRVLTAHNAQDNAETVLLHLARGTGLSGLCGIPPRRGKVLRPFLSVRREEIEAYCRERNLPFVTDSTNLTGDFSRNLLRRQVFPVLEGLNPRFVESVLRAAELLSRDRDCLEELSRQLLERARLPWGLEGKLLLDAGESLGLRALGTYLREAGCRDLERRHLESCWQLLVSGGALSLPGGVAAQCRQGVFYAWKPAPARPFSVEVSLGETALPGGQVLVLVKKTGKSGEEAPKIHNSFFKNALDCAIITGRLRSGSVLAARTRQPGDRFCPVGQREERSLKHLFQQARVPAPCRDRAVVLTLDGRIAWCQGLGASREFAPRETESCLLPKVREGDGNFENG</sequence>
<accession>A0A9D2C1L6</accession>
<evidence type="ECO:0000256" key="1">
    <source>
        <dbReference type="ARBA" id="ARBA00004496"/>
    </source>
</evidence>
<comment type="caution">
    <text evidence="10">The sequence shown here is derived from an EMBL/GenBank/DDBJ whole genome shotgun (WGS) entry which is preliminary data.</text>
</comment>
<evidence type="ECO:0000313" key="10">
    <source>
        <dbReference type="EMBL" id="HIY26875.1"/>
    </source>
</evidence>
<comment type="subcellular location">
    <subcellularLocation>
        <location evidence="1 8">Cytoplasm</location>
    </subcellularLocation>
</comment>
<feature type="binding site" evidence="8">
    <location>
        <begin position="24"/>
        <end position="29"/>
    </location>
    <ligand>
        <name>ATP</name>
        <dbReference type="ChEBI" id="CHEBI:30616"/>
    </ligand>
</feature>
<name>A0A9D2C1L6_9FIRM</name>
<dbReference type="SUPFAM" id="SSF56037">
    <property type="entry name" value="PheT/TilS domain"/>
    <property type="match status" value="1"/>
</dbReference>
<dbReference type="EC" id="6.3.4.19" evidence="8"/>
<dbReference type="Gene3D" id="3.40.50.620">
    <property type="entry name" value="HUPs"/>
    <property type="match status" value="1"/>
</dbReference>
<evidence type="ECO:0000256" key="6">
    <source>
        <dbReference type="ARBA" id="ARBA00022840"/>
    </source>
</evidence>
<dbReference type="Pfam" id="PF01171">
    <property type="entry name" value="ATP_bind_3"/>
    <property type="match status" value="1"/>
</dbReference>
<dbReference type="InterPro" id="IPR012796">
    <property type="entry name" value="Lysidine-tRNA-synth_C"/>
</dbReference>
<comment type="function">
    <text evidence="8">Ligates lysine onto the cytidine present at position 34 of the AUA codon-specific tRNA(Ile) that contains the anticodon CAU, in an ATP-dependent manner. Cytidine is converted to lysidine, thus changing the amino acid specificity of the tRNA from methionine to isoleucine.</text>
</comment>
<comment type="similarity">
    <text evidence="8">Belongs to the tRNA(Ile)-lysidine synthase family.</text>
</comment>
<dbReference type="PANTHER" id="PTHR43033:SF1">
    <property type="entry name" value="TRNA(ILE)-LYSIDINE SYNTHASE-RELATED"/>
    <property type="match status" value="1"/>
</dbReference>
<dbReference type="GO" id="GO:0006400">
    <property type="term" value="P:tRNA modification"/>
    <property type="evidence" value="ECO:0007669"/>
    <property type="project" value="UniProtKB-UniRule"/>
</dbReference>
<dbReference type="InterPro" id="IPR012094">
    <property type="entry name" value="tRNA_Ile_lys_synt"/>
</dbReference>
<organism evidence="10 11">
    <name type="scientific">Candidatus Acutalibacter pullistercoris</name>
    <dbReference type="NCBI Taxonomy" id="2838418"/>
    <lineage>
        <taxon>Bacteria</taxon>
        <taxon>Bacillati</taxon>
        <taxon>Bacillota</taxon>
        <taxon>Clostridia</taxon>
        <taxon>Eubacteriales</taxon>
        <taxon>Acutalibacteraceae</taxon>
        <taxon>Acutalibacter</taxon>
    </lineage>
</organism>
<comment type="catalytic activity">
    <reaction evidence="7 8">
        <text>cytidine(34) in tRNA(Ile2) + L-lysine + ATP = lysidine(34) in tRNA(Ile2) + AMP + diphosphate + H(+)</text>
        <dbReference type="Rhea" id="RHEA:43744"/>
        <dbReference type="Rhea" id="RHEA-COMP:10625"/>
        <dbReference type="Rhea" id="RHEA-COMP:10670"/>
        <dbReference type="ChEBI" id="CHEBI:15378"/>
        <dbReference type="ChEBI" id="CHEBI:30616"/>
        <dbReference type="ChEBI" id="CHEBI:32551"/>
        <dbReference type="ChEBI" id="CHEBI:33019"/>
        <dbReference type="ChEBI" id="CHEBI:82748"/>
        <dbReference type="ChEBI" id="CHEBI:83665"/>
        <dbReference type="ChEBI" id="CHEBI:456215"/>
        <dbReference type="EC" id="6.3.4.19"/>
    </reaction>
</comment>
<dbReference type="InterPro" id="IPR011063">
    <property type="entry name" value="TilS/TtcA_N"/>
</dbReference>
<dbReference type="SUPFAM" id="SSF82829">
    <property type="entry name" value="MesJ substrate recognition domain-like"/>
    <property type="match status" value="1"/>
</dbReference>
<dbReference type="HAMAP" id="MF_01161">
    <property type="entry name" value="tRNA_Ile_lys_synt"/>
    <property type="match status" value="1"/>
</dbReference>
<keyword evidence="4 8" id="KW-0819">tRNA processing</keyword>
<evidence type="ECO:0000313" key="11">
    <source>
        <dbReference type="Proteomes" id="UP000823915"/>
    </source>
</evidence>
<gene>
    <name evidence="8 10" type="primary">tilS</name>
    <name evidence="10" type="ORF">H9838_06855</name>
</gene>
<dbReference type="PANTHER" id="PTHR43033">
    <property type="entry name" value="TRNA(ILE)-LYSIDINE SYNTHASE-RELATED"/>
    <property type="match status" value="1"/>
</dbReference>
<keyword evidence="3 8" id="KW-0436">Ligase</keyword>
<evidence type="ECO:0000256" key="3">
    <source>
        <dbReference type="ARBA" id="ARBA00022598"/>
    </source>
</evidence>
<dbReference type="Pfam" id="PF11734">
    <property type="entry name" value="TilS_C"/>
    <property type="match status" value="1"/>
</dbReference>
<comment type="domain">
    <text evidence="8">The N-terminal region contains the highly conserved SGGXDS motif, predicted to be a P-loop motif involved in ATP binding.</text>
</comment>
<keyword evidence="2 8" id="KW-0963">Cytoplasm</keyword>
<evidence type="ECO:0000256" key="4">
    <source>
        <dbReference type="ARBA" id="ARBA00022694"/>
    </source>
</evidence>
<reference evidence="10" key="1">
    <citation type="journal article" date="2021" name="PeerJ">
        <title>Extensive microbial diversity within the chicken gut microbiome revealed by metagenomics and culture.</title>
        <authorList>
            <person name="Gilroy R."/>
            <person name="Ravi A."/>
            <person name="Getino M."/>
            <person name="Pursley I."/>
            <person name="Horton D.L."/>
            <person name="Alikhan N.F."/>
            <person name="Baker D."/>
            <person name="Gharbi K."/>
            <person name="Hall N."/>
            <person name="Watson M."/>
            <person name="Adriaenssens E.M."/>
            <person name="Foster-Nyarko E."/>
            <person name="Jarju S."/>
            <person name="Secka A."/>
            <person name="Antonio M."/>
            <person name="Oren A."/>
            <person name="Chaudhuri R.R."/>
            <person name="La Ragione R."/>
            <person name="Hildebrand F."/>
            <person name="Pallen M.J."/>
        </authorList>
    </citation>
    <scope>NUCLEOTIDE SEQUENCE</scope>
    <source>
        <strain evidence="10">1282</strain>
    </source>
</reference>
<keyword evidence="6 8" id="KW-0067">ATP-binding</keyword>
<keyword evidence="5 8" id="KW-0547">Nucleotide-binding</keyword>
<dbReference type="GO" id="GO:0032267">
    <property type="term" value="F:tRNA(Ile)-lysidine synthase activity"/>
    <property type="evidence" value="ECO:0007669"/>
    <property type="project" value="UniProtKB-EC"/>
</dbReference>
<evidence type="ECO:0000256" key="5">
    <source>
        <dbReference type="ARBA" id="ARBA00022741"/>
    </source>
</evidence>
<dbReference type="SUPFAM" id="SSF52402">
    <property type="entry name" value="Adenine nucleotide alpha hydrolases-like"/>
    <property type="match status" value="1"/>
</dbReference>
<reference evidence="10" key="2">
    <citation type="submission" date="2021-04" db="EMBL/GenBank/DDBJ databases">
        <authorList>
            <person name="Gilroy R."/>
        </authorList>
    </citation>
    <scope>NUCLEOTIDE SEQUENCE</scope>
    <source>
        <strain evidence="10">1282</strain>
    </source>
</reference>
<evidence type="ECO:0000256" key="2">
    <source>
        <dbReference type="ARBA" id="ARBA00022490"/>
    </source>
</evidence>
<dbReference type="GO" id="GO:0005737">
    <property type="term" value="C:cytoplasm"/>
    <property type="evidence" value="ECO:0007669"/>
    <property type="project" value="UniProtKB-SubCell"/>
</dbReference>
<dbReference type="InterPro" id="IPR012795">
    <property type="entry name" value="tRNA_Ile_lys_synt_N"/>
</dbReference>
<evidence type="ECO:0000259" key="9">
    <source>
        <dbReference type="SMART" id="SM00977"/>
    </source>
</evidence>
<dbReference type="CDD" id="cd01992">
    <property type="entry name" value="TilS_N"/>
    <property type="match status" value="1"/>
</dbReference>
<evidence type="ECO:0000256" key="7">
    <source>
        <dbReference type="ARBA" id="ARBA00048539"/>
    </source>
</evidence>
<protein>
    <recommendedName>
        <fullName evidence="8">tRNA(Ile)-lysidine synthase</fullName>
        <ecNumber evidence="8">6.3.4.19</ecNumber>
    </recommendedName>
    <alternativeName>
        <fullName evidence="8">tRNA(Ile)-2-lysyl-cytidine synthase</fullName>
    </alternativeName>
    <alternativeName>
        <fullName evidence="8">tRNA(Ile)-lysidine synthetase</fullName>
    </alternativeName>
</protein>
<dbReference type="GO" id="GO:0005524">
    <property type="term" value="F:ATP binding"/>
    <property type="evidence" value="ECO:0007669"/>
    <property type="project" value="UniProtKB-UniRule"/>
</dbReference>
<dbReference type="AlphaFoldDB" id="A0A9D2C1L6"/>
<dbReference type="SMART" id="SM00977">
    <property type="entry name" value="TilS_C"/>
    <property type="match status" value="1"/>
</dbReference>
<dbReference type="InterPro" id="IPR014729">
    <property type="entry name" value="Rossmann-like_a/b/a_fold"/>
</dbReference>
<proteinExistence type="inferred from homology"/>
<dbReference type="Proteomes" id="UP000823915">
    <property type="component" value="Unassembled WGS sequence"/>
</dbReference>
<dbReference type="NCBIfam" id="TIGR02433">
    <property type="entry name" value="lysidine_TilS_C"/>
    <property type="match status" value="1"/>
</dbReference>